<feature type="domain" description="Radical SAM core" evidence="18">
    <location>
        <begin position="138"/>
        <end position="368"/>
    </location>
</feature>
<dbReference type="SFLD" id="SFLDG01061">
    <property type="entry name" value="methylthiotransferase"/>
    <property type="match status" value="1"/>
</dbReference>
<comment type="similarity">
    <text evidence="14">Belongs to the methylthiotransferase family. MtaB subfamily.</text>
</comment>
<evidence type="ECO:0000256" key="1">
    <source>
        <dbReference type="ARBA" id="ARBA00001966"/>
    </source>
</evidence>
<dbReference type="SMART" id="SM00729">
    <property type="entry name" value="Elp3"/>
    <property type="match status" value="1"/>
</dbReference>
<dbReference type="PROSITE" id="PS51449">
    <property type="entry name" value="MTTASE_N"/>
    <property type="match status" value="1"/>
</dbReference>
<evidence type="ECO:0000259" key="18">
    <source>
        <dbReference type="PROSITE" id="PS51918"/>
    </source>
</evidence>
<evidence type="ECO:0000256" key="15">
    <source>
        <dbReference type="ARBA" id="ARBA00069898"/>
    </source>
</evidence>
<keyword evidence="4" id="KW-0004">4Fe-4S</keyword>
<dbReference type="Gene3D" id="3.40.50.12160">
    <property type="entry name" value="Methylthiotransferase, N-terminal domain"/>
    <property type="match status" value="1"/>
</dbReference>
<dbReference type="GO" id="GO:0046872">
    <property type="term" value="F:metal ion binding"/>
    <property type="evidence" value="ECO:0007669"/>
    <property type="project" value="UniProtKB-KW"/>
</dbReference>
<dbReference type="GO" id="GO:0035598">
    <property type="term" value="F:tRNA (N(6)-L-threonylcarbamoyladenosine(37)-C(2))-methylthiotransferase activity"/>
    <property type="evidence" value="ECO:0007669"/>
    <property type="project" value="UniProtKB-EC"/>
</dbReference>
<dbReference type="NCBIfam" id="TIGR01579">
    <property type="entry name" value="MiaB-like-C"/>
    <property type="match status" value="1"/>
</dbReference>
<evidence type="ECO:0000256" key="9">
    <source>
        <dbReference type="ARBA" id="ARBA00022723"/>
    </source>
</evidence>
<keyword evidence="10" id="KW-0408">Iron</keyword>
<dbReference type="InterPro" id="IPR013848">
    <property type="entry name" value="Methylthiotransferase_N"/>
</dbReference>
<dbReference type="EC" id="2.8.4.5" evidence="3"/>
<keyword evidence="11" id="KW-0411">Iron-sulfur</keyword>
<dbReference type="PANTHER" id="PTHR11918:SF45">
    <property type="entry name" value="THREONYLCARBAMOYLADENOSINE TRNA METHYLTHIOTRANSFERASE"/>
    <property type="match status" value="1"/>
</dbReference>
<evidence type="ECO:0000256" key="2">
    <source>
        <dbReference type="ARBA" id="ARBA00002399"/>
    </source>
</evidence>
<dbReference type="InterPro" id="IPR006467">
    <property type="entry name" value="MiaB-like_bact"/>
</dbReference>
<dbReference type="SFLD" id="SFLDG01082">
    <property type="entry name" value="B12-binding_domain_containing"/>
    <property type="match status" value="1"/>
</dbReference>
<reference evidence="19" key="1">
    <citation type="submission" date="2020-07" db="EMBL/GenBank/DDBJ databases">
        <title>Huge and variable diversity of episymbiotic CPR bacteria and DPANN archaea in groundwater ecosystems.</title>
        <authorList>
            <person name="He C.Y."/>
            <person name="Keren R."/>
            <person name="Whittaker M."/>
            <person name="Farag I.F."/>
            <person name="Doudna J."/>
            <person name="Cate J.H.D."/>
            <person name="Banfield J.F."/>
        </authorList>
    </citation>
    <scope>NUCLEOTIDE SEQUENCE</scope>
    <source>
        <strain evidence="19">NC_groundwater_1482_Ag_S-0.65um_47_24</strain>
    </source>
</reference>
<evidence type="ECO:0000313" key="19">
    <source>
        <dbReference type="EMBL" id="MBI4595305.1"/>
    </source>
</evidence>
<evidence type="ECO:0000256" key="11">
    <source>
        <dbReference type="ARBA" id="ARBA00023014"/>
    </source>
</evidence>
<evidence type="ECO:0000256" key="3">
    <source>
        <dbReference type="ARBA" id="ARBA00013273"/>
    </source>
</evidence>
<evidence type="ECO:0000259" key="16">
    <source>
        <dbReference type="PROSITE" id="PS50926"/>
    </source>
</evidence>
<evidence type="ECO:0000256" key="10">
    <source>
        <dbReference type="ARBA" id="ARBA00023004"/>
    </source>
</evidence>
<evidence type="ECO:0000256" key="4">
    <source>
        <dbReference type="ARBA" id="ARBA00022485"/>
    </source>
</evidence>
<evidence type="ECO:0000256" key="12">
    <source>
        <dbReference type="ARBA" id="ARBA00031213"/>
    </source>
</evidence>
<name>A0A933LPQ5_UNCTE</name>
<dbReference type="NCBIfam" id="TIGR00089">
    <property type="entry name" value="MiaB/RimO family radical SAM methylthiotransferase"/>
    <property type="match status" value="1"/>
</dbReference>
<dbReference type="Pfam" id="PF04055">
    <property type="entry name" value="Radical_SAM"/>
    <property type="match status" value="1"/>
</dbReference>
<sequence length="433" mass="48281">MRVALTTLGCKLNQFETEAMQELLEKQAYDIVPFEKEADVYVINTCTVTSKSDYRSRGAIRRALQKNQKAKIIVTGCYAQTQPKEIAKIPGVDVILGNQEKSSLLKFLDQTAKSVNTELFVAPISQATQFSPMMIEKFSGYTRAFVKIQDGCDSRCSYCIVSTARGPNRSEKPEAVLRQISALIQAGYQEVVFTGVHLGTYGFDLQEKTTLAALLRKAIQLPGLKRLRLSSLEPAEFTPDLIDVIVSSPVICQHLHIPLQSGDDEILTRMNRGYNSAFYAKLILDLKSKSPDMGIGADVIVGFPGEEERHFKSTYNLIEALPLTYLHVFNFSGRKGTLAADMDGQVPAETRHSRSEMLRKLGKKKSSEFKMSLPGREMEIIIESSRDKETALLKGLTGNYVKVLVAESDDLMNKLVMVKINDFKQGKVYGRII</sequence>
<keyword evidence="9" id="KW-0479">Metal-binding</keyword>
<dbReference type="Pfam" id="PF00919">
    <property type="entry name" value="UPF0004"/>
    <property type="match status" value="1"/>
</dbReference>
<evidence type="ECO:0000259" key="17">
    <source>
        <dbReference type="PROSITE" id="PS51449"/>
    </source>
</evidence>
<dbReference type="InterPro" id="IPR002792">
    <property type="entry name" value="TRAM_dom"/>
</dbReference>
<comment type="caution">
    <text evidence="19">The sequence shown here is derived from an EMBL/GenBank/DDBJ whole genome shotgun (WGS) entry which is preliminary data.</text>
</comment>
<evidence type="ECO:0000256" key="13">
    <source>
        <dbReference type="ARBA" id="ARBA00051661"/>
    </source>
</evidence>
<dbReference type="GO" id="GO:0051539">
    <property type="term" value="F:4 iron, 4 sulfur cluster binding"/>
    <property type="evidence" value="ECO:0007669"/>
    <property type="project" value="UniProtKB-KW"/>
</dbReference>
<dbReference type="AlphaFoldDB" id="A0A933LPQ5"/>
<keyword evidence="8" id="KW-0819">tRNA processing</keyword>
<keyword evidence="7" id="KW-0949">S-adenosyl-L-methionine</keyword>
<keyword evidence="6" id="KW-0808">Transferase</keyword>
<evidence type="ECO:0000256" key="7">
    <source>
        <dbReference type="ARBA" id="ARBA00022691"/>
    </source>
</evidence>
<dbReference type="PROSITE" id="PS01278">
    <property type="entry name" value="MTTASE_RADICAL"/>
    <property type="match status" value="1"/>
</dbReference>
<comment type="catalytic activity">
    <reaction evidence="13">
        <text>N(6)-L-threonylcarbamoyladenosine(37) in tRNA + (sulfur carrier)-SH + AH2 + 2 S-adenosyl-L-methionine = 2-methylsulfanyl-N(6)-L-threonylcarbamoyladenosine(37) in tRNA + (sulfur carrier)-H + 5'-deoxyadenosine + L-methionine + A + S-adenosyl-L-homocysteine + 2 H(+)</text>
        <dbReference type="Rhea" id="RHEA:37075"/>
        <dbReference type="Rhea" id="RHEA-COMP:10163"/>
        <dbReference type="Rhea" id="RHEA-COMP:11092"/>
        <dbReference type="Rhea" id="RHEA-COMP:14737"/>
        <dbReference type="Rhea" id="RHEA-COMP:14739"/>
        <dbReference type="ChEBI" id="CHEBI:13193"/>
        <dbReference type="ChEBI" id="CHEBI:15378"/>
        <dbReference type="ChEBI" id="CHEBI:17319"/>
        <dbReference type="ChEBI" id="CHEBI:17499"/>
        <dbReference type="ChEBI" id="CHEBI:29917"/>
        <dbReference type="ChEBI" id="CHEBI:57844"/>
        <dbReference type="ChEBI" id="CHEBI:57856"/>
        <dbReference type="ChEBI" id="CHEBI:59789"/>
        <dbReference type="ChEBI" id="CHEBI:64428"/>
        <dbReference type="ChEBI" id="CHEBI:74418"/>
        <dbReference type="ChEBI" id="CHEBI:74420"/>
        <dbReference type="EC" id="2.8.4.5"/>
    </reaction>
</comment>
<dbReference type="InterPro" id="IPR005839">
    <property type="entry name" value="Methylthiotransferase"/>
</dbReference>
<accession>A0A933LPQ5</accession>
<keyword evidence="5" id="KW-0963">Cytoplasm</keyword>
<evidence type="ECO:0000256" key="5">
    <source>
        <dbReference type="ARBA" id="ARBA00022490"/>
    </source>
</evidence>
<protein>
    <recommendedName>
        <fullName evidence="15">Threonylcarbamoyladenosine tRNA methylthiotransferase MtaB</fullName>
        <ecNumber evidence="3">2.8.4.5</ecNumber>
    </recommendedName>
    <alternativeName>
        <fullName evidence="12">tRNA-t(6)A37 methylthiotransferase</fullName>
    </alternativeName>
</protein>
<dbReference type="InterPro" id="IPR020612">
    <property type="entry name" value="Methylthiotransferase_CS"/>
</dbReference>
<organism evidence="19 20">
    <name type="scientific">Tectimicrobiota bacterium</name>
    <dbReference type="NCBI Taxonomy" id="2528274"/>
    <lineage>
        <taxon>Bacteria</taxon>
        <taxon>Pseudomonadati</taxon>
        <taxon>Nitrospinota/Tectimicrobiota group</taxon>
        <taxon>Candidatus Tectimicrobiota</taxon>
    </lineage>
</organism>
<comment type="function">
    <text evidence="2">Catalyzes the methylthiolation of N6-threonylcarbamoyladenosine (t(6)A), leading to the formation of 2-methylthio-N6-threonylcarbamoyladenosine (ms(2)t(6)A) at position 37 in tRNAs that read codons beginning with adenine.</text>
</comment>
<dbReference type="PROSITE" id="PS50926">
    <property type="entry name" value="TRAM"/>
    <property type="match status" value="1"/>
</dbReference>
<dbReference type="InterPro" id="IPR038135">
    <property type="entry name" value="Methylthiotransferase_N_sf"/>
</dbReference>
<dbReference type="CDD" id="cd01335">
    <property type="entry name" value="Radical_SAM"/>
    <property type="match status" value="1"/>
</dbReference>
<dbReference type="PANTHER" id="PTHR11918">
    <property type="entry name" value="RADICAL SAM PROTEINS"/>
    <property type="match status" value="1"/>
</dbReference>
<dbReference type="FunFam" id="3.80.30.20:FF:000001">
    <property type="entry name" value="tRNA-2-methylthio-N(6)-dimethylallyladenosine synthase 2"/>
    <property type="match status" value="1"/>
</dbReference>
<dbReference type="InterPro" id="IPR007197">
    <property type="entry name" value="rSAM"/>
</dbReference>
<evidence type="ECO:0000256" key="6">
    <source>
        <dbReference type="ARBA" id="ARBA00022679"/>
    </source>
</evidence>
<dbReference type="Proteomes" id="UP000772181">
    <property type="component" value="Unassembled WGS sequence"/>
</dbReference>
<dbReference type="EMBL" id="JACQWF010000132">
    <property type="protein sequence ID" value="MBI4595305.1"/>
    <property type="molecule type" value="Genomic_DNA"/>
</dbReference>
<dbReference type="SFLD" id="SFLDS00029">
    <property type="entry name" value="Radical_SAM"/>
    <property type="match status" value="1"/>
</dbReference>
<dbReference type="FunFam" id="3.40.50.12160:FF:000004">
    <property type="entry name" value="Threonylcarbamoyladenosine tRNA methylthiotransferase MtaB"/>
    <property type="match status" value="1"/>
</dbReference>
<evidence type="ECO:0000256" key="8">
    <source>
        <dbReference type="ARBA" id="ARBA00022694"/>
    </source>
</evidence>
<evidence type="ECO:0000313" key="20">
    <source>
        <dbReference type="Proteomes" id="UP000772181"/>
    </source>
</evidence>
<comment type="cofactor">
    <cofactor evidence="1">
        <name>[4Fe-4S] cluster</name>
        <dbReference type="ChEBI" id="CHEBI:49883"/>
    </cofactor>
</comment>
<dbReference type="InterPro" id="IPR023404">
    <property type="entry name" value="rSAM_horseshoe"/>
</dbReference>
<dbReference type="InterPro" id="IPR006638">
    <property type="entry name" value="Elp3/MiaA/NifB-like_rSAM"/>
</dbReference>
<dbReference type="Gene3D" id="3.80.30.20">
    <property type="entry name" value="tm_1862 like domain"/>
    <property type="match status" value="1"/>
</dbReference>
<dbReference type="InterPro" id="IPR058240">
    <property type="entry name" value="rSAM_sf"/>
</dbReference>
<feature type="domain" description="TRAM" evidence="16">
    <location>
        <begin position="371"/>
        <end position="433"/>
    </location>
</feature>
<feature type="domain" description="MTTase N-terminal" evidence="17">
    <location>
        <begin position="1"/>
        <end position="113"/>
    </location>
</feature>
<dbReference type="SUPFAM" id="SSF102114">
    <property type="entry name" value="Radical SAM enzymes"/>
    <property type="match status" value="1"/>
</dbReference>
<evidence type="ECO:0000256" key="14">
    <source>
        <dbReference type="ARBA" id="ARBA00061574"/>
    </source>
</evidence>
<gene>
    <name evidence="19" type="primary">mtaB</name>
    <name evidence="19" type="ORF">HY730_02895</name>
</gene>
<proteinExistence type="inferred from homology"/>
<dbReference type="PROSITE" id="PS51918">
    <property type="entry name" value="RADICAL_SAM"/>
    <property type="match status" value="1"/>
</dbReference>